<dbReference type="GO" id="GO:0003743">
    <property type="term" value="F:translation initiation factor activity"/>
    <property type="evidence" value="ECO:0007669"/>
    <property type="project" value="UniProtKB-UniRule"/>
</dbReference>
<dbReference type="CDD" id="cd05792">
    <property type="entry name" value="S1_eIF1AD_like"/>
    <property type="match status" value="1"/>
</dbReference>
<evidence type="ECO:0000256" key="6">
    <source>
        <dbReference type="SAM" id="MobiDB-lite"/>
    </source>
</evidence>
<evidence type="ECO:0000259" key="7">
    <source>
        <dbReference type="PROSITE" id="PS50832"/>
    </source>
</evidence>
<organism evidence="8 9">
    <name type="scientific">Zophobas morio</name>
    <dbReference type="NCBI Taxonomy" id="2755281"/>
    <lineage>
        <taxon>Eukaryota</taxon>
        <taxon>Metazoa</taxon>
        <taxon>Ecdysozoa</taxon>
        <taxon>Arthropoda</taxon>
        <taxon>Hexapoda</taxon>
        <taxon>Insecta</taxon>
        <taxon>Pterygota</taxon>
        <taxon>Neoptera</taxon>
        <taxon>Endopterygota</taxon>
        <taxon>Coleoptera</taxon>
        <taxon>Polyphaga</taxon>
        <taxon>Cucujiformia</taxon>
        <taxon>Tenebrionidae</taxon>
        <taxon>Zophobas</taxon>
    </lineage>
</organism>
<accession>A0AA38I224</accession>
<keyword evidence="5" id="KW-0396">Initiation factor</keyword>
<feature type="region of interest" description="Disordered" evidence="6">
    <location>
        <begin position="132"/>
        <end position="154"/>
    </location>
</feature>
<evidence type="ECO:0000256" key="5">
    <source>
        <dbReference type="PROSITE-ProRule" id="PRU00181"/>
    </source>
</evidence>
<comment type="similarity">
    <text evidence="1">Belongs to the EIF1AD family.</text>
</comment>
<sequence length="154" mass="17708">MSRKTKRKHVFKEVLEDDMSLPADHQTIVRILSTKGNNLHEVLAPDQSTFLVSMPTKFRKNVWVKRGNYVLVEPIEEGDKVKAEIVRILTNEHIKYFKEDNVWPAEFDEKKKSCDGADDDLLVNTNRLHLIASSEESGSDSDESEDYSDDDVKK</sequence>
<dbReference type="Proteomes" id="UP001168821">
    <property type="component" value="Unassembled WGS sequence"/>
</dbReference>
<dbReference type="InterPro" id="IPR001253">
    <property type="entry name" value="TIF_eIF-1A"/>
</dbReference>
<dbReference type="EMBL" id="JALNTZ010000007">
    <property type="protein sequence ID" value="KAJ3646332.1"/>
    <property type="molecule type" value="Genomic_DNA"/>
</dbReference>
<dbReference type="Pfam" id="PF01176">
    <property type="entry name" value="eIF-1a"/>
    <property type="match status" value="1"/>
</dbReference>
<evidence type="ECO:0000256" key="3">
    <source>
        <dbReference type="ARBA" id="ARBA00022884"/>
    </source>
</evidence>
<evidence type="ECO:0000313" key="9">
    <source>
        <dbReference type="Proteomes" id="UP001168821"/>
    </source>
</evidence>
<dbReference type="PROSITE" id="PS50832">
    <property type="entry name" value="S1_IF1_TYPE"/>
    <property type="match status" value="1"/>
</dbReference>
<reference evidence="8" key="1">
    <citation type="journal article" date="2023" name="G3 (Bethesda)">
        <title>Whole genome assemblies of Zophobas morio and Tenebrio molitor.</title>
        <authorList>
            <person name="Kaur S."/>
            <person name="Stinson S.A."/>
            <person name="diCenzo G.C."/>
        </authorList>
    </citation>
    <scope>NUCLEOTIDE SEQUENCE</scope>
    <source>
        <strain evidence="8">QUZm001</strain>
    </source>
</reference>
<dbReference type="AlphaFoldDB" id="A0AA38I224"/>
<comment type="caution">
    <text evidence="8">The sequence shown here is derived from an EMBL/GenBank/DDBJ whole genome shotgun (WGS) entry which is preliminary data.</text>
</comment>
<gene>
    <name evidence="8" type="ORF">Zmor_023924</name>
</gene>
<evidence type="ECO:0000256" key="1">
    <source>
        <dbReference type="ARBA" id="ARBA00007340"/>
    </source>
</evidence>
<dbReference type="SMART" id="SM00652">
    <property type="entry name" value="eIF1a"/>
    <property type="match status" value="1"/>
</dbReference>
<protein>
    <recommendedName>
        <fullName evidence="2">Probable RNA-binding protein EIF1AD</fullName>
    </recommendedName>
    <alternativeName>
        <fullName evidence="4">Eukaryotic translation initiation factor 1A domain-containing protein</fullName>
    </alternativeName>
</protein>
<dbReference type="PANTHER" id="PTHR21641:SF0">
    <property type="entry name" value="RNA-BINDING PROTEIN EIF1AD-RELATED"/>
    <property type="match status" value="1"/>
</dbReference>
<evidence type="ECO:0000313" key="8">
    <source>
        <dbReference type="EMBL" id="KAJ3646332.1"/>
    </source>
</evidence>
<proteinExistence type="inferred from homology"/>
<dbReference type="GO" id="GO:0003723">
    <property type="term" value="F:RNA binding"/>
    <property type="evidence" value="ECO:0007669"/>
    <property type="project" value="UniProtKB-KW"/>
</dbReference>
<dbReference type="InterPro" id="IPR006196">
    <property type="entry name" value="RNA-binding_domain_S1_IF1"/>
</dbReference>
<dbReference type="Gene3D" id="2.40.50.140">
    <property type="entry name" value="Nucleic acid-binding proteins"/>
    <property type="match status" value="1"/>
</dbReference>
<dbReference type="SUPFAM" id="SSF50249">
    <property type="entry name" value="Nucleic acid-binding proteins"/>
    <property type="match status" value="1"/>
</dbReference>
<feature type="domain" description="S1-like" evidence="7">
    <location>
        <begin position="5"/>
        <end position="90"/>
    </location>
</feature>
<evidence type="ECO:0000256" key="2">
    <source>
        <dbReference type="ARBA" id="ARBA00020989"/>
    </source>
</evidence>
<dbReference type="GO" id="GO:0005634">
    <property type="term" value="C:nucleus"/>
    <property type="evidence" value="ECO:0007669"/>
    <property type="project" value="TreeGrafter"/>
</dbReference>
<evidence type="ECO:0000256" key="4">
    <source>
        <dbReference type="ARBA" id="ARBA00031998"/>
    </source>
</evidence>
<name>A0AA38I224_9CUCU</name>
<feature type="compositionally biased region" description="Acidic residues" evidence="6">
    <location>
        <begin position="137"/>
        <end position="154"/>
    </location>
</feature>
<keyword evidence="5" id="KW-0648">Protein biosynthesis</keyword>
<keyword evidence="9" id="KW-1185">Reference proteome</keyword>
<dbReference type="PANTHER" id="PTHR21641">
    <property type="entry name" value="TRANSLATION INITIATION FACTOR-RELATED"/>
    <property type="match status" value="1"/>
</dbReference>
<dbReference type="InterPro" id="IPR012340">
    <property type="entry name" value="NA-bd_OB-fold"/>
</dbReference>
<dbReference type="InterPro" id="IPR039294">
    <property type="entry name" value="EIF1AD"/>
</dbReference>
<keyword evidence="3" id="KW-0694">RNA-binding</keyword>